<dbReference type="EMBL" id="JAAIUW010000006">
    <property type="protein sequence ID" value="KAF7825429.1"/>
    <property type="molecule type" value="Genomic_DNA"/>
</dbReference>
<feature type="transmembrane region" description="Helical" evidence="1">
    <location>
        <begin position="130"/>
        <end position="151"/>
    </location>
</feature>
<sequence>MGEKDLNVHDVCNIIESWVSTHLTTFYVYDAGSSKSSCLIAWTKPSSGRLKINTNGSTFSNPCNLSNNTSRHVELEGIRQGLTSAIALDVHIADLKTDCFEDVRIIKDGHYSIHVYDALIEDIRDILNNYGPVILAIIFCRFLLATLKLRFRRPLSEEPQTPAMAAVNGKSFPSLFLWLLLLLPGALAYRPGDIVPMSRMGQYHSSRTVWHDLIGRHCPIFGVNREVLMPIPKPTGYTGADPYKIERYIIDTLITDRLTTGGLLVASYGFGIYLLFASSLKTRKKMQKIRNSLSAPMELRSFQVGREKFLIPWLLVINRKSTEVPMIDVNLRYSGSDLHGVTAKVVDMPHHYIEIHPEIRKQFWDPQHWPKHVLVRYTWKEYSEIDVTSGFFVLFGSGLAMSFVLAIYILQSSRDKLERFVRETVAESSMPGVGVAKVE</sequence>
<evidence type="ECO:0000313" key="3">
    <source>
        <dbReference type="Proteomes" id="UP000634136"/>
    </source>
</evidence>
<comment type="caution">
    <text evidence="2">The sequence shown here is derived from an EMBL/GenBank/DDBJ whole genome shotgun (WGS) entry which is preliminary data.</text>
</comment>
<evidence type="ECO:0000256" key="1">
    <source>
        <dbReference type="SAM" id="Phobius"/>
    </source>
</evidence>
<name>A0A834TPN9_9FABA</name>
<keyword evidence="3" id="KW-1185">Reference proteome</keyword>
<dbReference type="AlphaFoldDB" id="A0A834TPN9"/>
<gene>
    <name evidence="2" type="ORF">G2W53_016593</name>
</gene>
<reference evidence="2" key="1">
    <citation type="submission" date="2020-09" db="EMBL/GenBank/DDBJ databases">
        <title>Genome-Enabled Discovery of Anthraquinone Biosynthesis in Senna tora.</title>
        <authorList>
            <person name="Kang S.-H."/>
            <person name="Pandey R.P."/>
            <person name="Lee C.-M."/>
            <person name="Sim J.-S."/>
            <person name="Jeong J.-T."/>
            <person name="Choi B.-S."/>
            <person name="Jung M."/>
            <person name="Ginzburg D."/>
            <person name="Zhao K."/>
            <person name="Won S.Y."/>
            <person name="Oh T.-J."/>
            <person name="Yu Y."/>
            <person name="Kim N.-H."/>
            <person name="Lee O.R."/>
            <person name="Lee T.-H."/>
            <person name="Bashyal P."/>
            <person name="Kim T.-S."/>
            <person name="Lee W.-H."/>
            <person name="Kawkins C."/>
            <person name="Kim C.-K."/>
            <person name="Kim J.S."/>
            <person name="Ahn B.O."/>
            <person name="Rhee S.Y."/>
            <person name="Sohng J.K."/>
        </authorList>
    </citation>
    <scope>NUCLEOTIDE SEQUENCE</scope>
    <source>
        <tissue evidence="2">Leaf</tissue>
    </source>
</reference>
<protein>
    <submittedName>
        <fullName evidence="2">Uncharacterized protein</fullName>
    </submittedName>
</protein>
<dbReference type="PANTHER" id="PTHR36768:SF1">
    <property type="entry name" value="ATP-DEPENDENT HELICASE_DEOXYRIBONUCLEASE SUBUNIT B"/>
    <property type="match status" value="1"/>
</dbReference>
<accession>A0A834TPN9</accession>
<evidence type="ECO:0000313" key="2">
    <source>
        <dbReference type="EMBL" id="KAF7825429.1"/>
    </source>
</evidence>
<keyword evidence="1" id="KW-0472">Membrane</keyword>
<dbReference type="Proteomes" id="UP000634136">
    <property type="component" value="Unassembled WGS sequence"/>
</dbReference>
<dbReference type="PANTHER" id="PTHR36768">
    <property type="entry name" value="ATP-DEPENDENT HELICASE/DEOXYRIBONUCLEASE SUBUNIT B"/>
    <property type="match status" value="1"/>
</dbReference>
<feature type="transmembrane region" description="Helical" evidence="1">
    <location>
        <begin position="390"/>
        <end position="410"/>
    </location>
</feature>
<dbReference type="OrthoDB" id="19329at2759"/>
<feature type="transmembrane region" description="Helical" evidence="1">
    <location>
        <begin position="261"/>
        <end position="280"/>
    </location>
</feature>
<keyword evidence="1" id="KW-0812">Transmembrane</keyword>
<keyword evidence="1" id="KW-1133">Transmembrane helix</keyword>
<organism evidence="2 3">
    <name type="scientific">Senna tora</name>
    <dbReference type="NCBI Taxonomy" id="362788"/>
    <lineage>
        <taxon>Eukaryota</taxon>
        <taxon>Viridiplantae</taxon>
        <taxon>Streptophyta</taxon>
        <taxon>Embryophyta</taxon>
        <taxon>Tracheophyta</taxon>
        <taxon>Spermatophyta</taxon>
        <taxon>Magnoliopsida</taxon>
        <taxon>eudicotyledons</taxon>
        <taxon>Gunneridae</taxon>
        <taxon>Pentapetalae</taxon>
        <taxon>rosids</taxon>
        <taxon>fabids</taxon>
        <taxon>Fabales</taxon>
        <taxon>Fabaceae</taxon>
        <taxon>Caesalpinioideae</taxon>
        <taxon>Cassia clade</taxon>
        <taxon>Senna</taxon>
    </lineage>
</organism>
<feature type="transmembrane region" description="Helical" evidence="1">
    <location>
        <begin position="172"/>
        <end position="189"/>
    </location>
</feature>
<proteinExistence type="predicted"/>